<feature type="region of interest" description="Disordered" evidence="1">
    <location>
        <begin position="597"/>
        <end position="656"/>
    </location>
</feature>
<feature type="compositionally biased region" description="Basic and acidic residues" evidence="1">
    <location>
        <begin position="839"/>
        <end position="852"/>
    </location>
</feature>
<keyword evidence="3" id="KW-1185">Reference proteome</keyword>
<feature type="region of interest" description="Disordered" evidence="1">
    <location>
        <begin position="191"/>
        <end position="218"/>
    </location>
</feature>
<evidence type="ECO:0000256" key="1">
    <source>
        <dbReference type="SAM" id="MobiDB-lite"/>
    </source>
</evidence>
<evidence type="ECO:0000313" key="3">
    <source>
        <dbReference type="Proteomes" id="UP000277204"/>
    </source>
</evidence>
<dbReference type="GO" id="GO:0003723">
    <property type="term" value="F:RNA binding"/>
    <property type="evidence" value="ECO:0007669"/>
    <property type="project" value="UniProtKB-UniRule"/>
</dbReference>
<feature type="compositionally biased region" description="Polar residues" evidence="1">
    <location>
        <begin position="876"/>
        <end position="889"/>
    </location>
</feature>
<feature type="compositionally biased region" description="Basic and acidic residues" evidence="1">
    <location>
        <begin position="969"/>
        <end position="978"/>
    </location>
</feature>
<dbReference type="InterPro" id="IPR000504">
    <property type="entry name" value="RRM_dom"/>
</dbReference>
<gene>
    <name evidence="2" type="ORF">SMRZ_LOCUS14517</name>
</gene>
<feature type="compositionally biased region" description="Polar residues" evidence="1">
    <location>
        <begin position="206"/>
        <end position="218"/>
    </location>
</feature>
<accession>A0A183MEP2</accession>
<organism evidence="2 3">
    <name type="scientific">Schistosoma margrebowiei</name>
    <dbReference type="NCBI Taxonomy" id="48269"/>
    <lineage>
        <taxon>Eukaryota</taxon>
        <taxon>Metazoa</taxon>
        <taxon>Spiralia</taxon>
        <taxon>Lophotrochozoa</taxon>
        <taxon>Platyhelminthes</taxon>
        <taxon>Trematoda</taxon>
        <taxon>Digenea</taxon>
        <taxon>Strigeidida</taxon>
        <taxon>Schistosomatoidea</taxon>
        <taxon>Schistosomatidae</taxon>
        <taxon>Schistosoma</taxon>
    </lineage>
</organism>
<dbReference type="InterPro" id="IPR035979">
    <property type="entry name" value="RBD_domain_sf"/>
</dbReference>
<dbReference type="SUPFAM" id="SSF54928">
    <property type="entry name" value="RNA-binding domain, RBD"/>
    <property type="match status" value="1"/>
</dbReference>
<dbReference type="CDD" id="cd12432">
    <property type="entry name" value="RRM_ACINU"/>
    <property type="match status" value="1"/>
</dbReference>
<dbReference type="GO" id="GO:0071011">
    <property type="term" value="C:precatalytic spliceosome"/>
    <property type="evidence" value="ECO:0007669"/>
    <property type="project" value="TreeGrafter"/>
</dbReference>
<dbReference type="InterPro" id="IPR003034">
    <property type="entry name" value="SAP_dom"/>
</dbReference>
<feature type="compositionally biased region" description="Polar residues" evidence="1">
    <location>
        <begin position="435"/>
        <end position="446"/>
    </location>
</feature>
<evidence type="ECO:0000313" key="2">
    <source>
        <dbReference type="EMBL" id="VDP16008.1"/>
    </source>
</evidence>
<dbReference type="Pfam" id="PF02037">
    <property type="entry name" value="SAP"/>
    <property type="match status" value="1"/>
</dbReference>
<dbReference type="AlphaFoldDB" id="A0A183MEP2"/>
<feature type="compositionally biased region" description="Basic and acidic residues" evidence="1">
    <location>
        <begin position="642"/>
        <end position="656"/>
    </location>
</feature>
<dbReference type="SMART" id="SM00513">
    <property type="entry name" value="SAP"/>
    <property type="match status" value="1"/>
</dbReference>
<sequence length="986" mass="110185">MSTPEGVLLPDGRRIGDLKVADLRNQLEIRGLSRSGVKKDLCARLSDAVDGELRQMKNESGSVAKCVESEDPLGGNNNVQNEDTLEIDAVASDEEITEVSTSADVSEVKIRGRCASSVWNRGFPTLPYMNPLCPPTQLKRWPFSLRPLNFVKTPMTEGNPNNSGVSAEVSNFEVTDGTQVSDPPISIATDTKTEAEAQPVRRRQWGSRSIASTPSLSSESLEKLIPTSCWIRSKSTVIDNENDEVSRTSPVSIQDTVSHIDESNEKCEPFSDDVDENAKEENNEFDHRIKNKLFTDHKNNHNINEEDSSDNRIKDNSYNNNNNSDRLHLERELELEVDAVVENMDTYDDNNNPIEEISVAYDSRTVHLSSSDISPKLDVIIKRGCVVNTASTTTTTINITPTPPITIAAMTTGINVNYPTITQSTNQMTTKIGEGLQSNSCHLTQTKKSPPPKRKGPKETKAVGYLVEPPERIEPIQPAKHPQTDIVYIRFLVRPFTAEQLRQMVVTHFGPVVDLWLDKIKSSSLIRLQTVEYATKCRDGLDGSRWPSMNPRVLRCDYASTDLFEWMKVNGDSSDLQPPKHLLLGDASSNTEISIVEADKSDNGFTTSTDQEKKPTDLRRKLERSNRDIEQPLSVTKSLQGENKESPIAEAKPKSEEPAKLLNNLFRKTIATPSVYWLPLTPEQVNRRIKKSVAEKSDAKKTTSRHSSHPSEEPVQKATRSPFANSSSSSASPPSYPSSCIPNQSRRNPTTDRSSRPKIPDAKLSSNFKSSGDIVRHNSTKKPVSGNVLYDSKRSTSESKPKSTRDSKGESRDIVADDNKQQGRLSKQDTTSNNPTLSKIDKPSDNSRKKELSPSTHTRKRRYSKTDSDDKEAIPSKQSRPSLTSSGDSSVVGEALAAYKKNHMGTQHHRSEHRRRSSSNRHSSPNRRSSFKNSFPEGSRVKNKTDSMSHSRDSGRRRSRSLNQRHRSRSTERRDRSSSNRYRSRR</sequence>
<feature type="compositionally biased region" description="Basic and acidic residues" evidence="1">
    <location>
        <begin position="939"/>
        <end position="956"/>
    </location>
</feature>
<feature type="compositionally biased region" description="Polar residues" evidence="1">
    <location>
        <begin position="822"/>
        <end position="837"/>
    </location>
</feature>
<reference evidence="2 3" key="1">
    <citation type="submission" date="2018-11" db="EMBL/GenBank/DDBJ databases">
        <authorList>
            <consortium name="Pathogen Informatics"/>
        </authorList>
    </citation>
    <scope>NUCLEOTIDE SEQUENCE [LARGE SCALE GENOMIC DNA]</scope>
    <source>
        <strain evidence="2 3">Zambia</strain>
    </source>
</reference>
<feature type="region of interest" description="Disordered" evidence="1">
    <location>
        <begin position="689"/>
        <end position="986"/>
    </location>
</feature>
<feature type="compositionally biased region" description="Basic residues" evidence="1">
    <location>
        <begin position="957"/>
        <end position="968"/>
    </location>
</feature>
<dbReference type="PANTHER" id="PTHR46589:SF1">
    <property type="entry name" value="APOPTOTIC CHROMATIN CONDENSATION INDUCER IN THE NUCLEUS"/>
    <property type="match status" value="1"/>
</dbReference>
<dbReference type="InterPro" id="IPR034257">
    <property type="entry name" value="Acinus_RRM"/>
</dbReference>
<dbReference type="InterPro" id="IPR052793">
    <property type="entry name" value="EJC-associated_protein"/>
</dbReference>
<feature type="region of interest" description="Disordered" evidence="1">
    <location>
        <begin position="296"/>
        <end position="324"/>
    </location>
</feature>
<feature type="compositionally biased region" description="Basic residues" evidence="1">
    <location>
        <begin position="900"/>
        <end position="919"/>
    </location>
</feature>
<feature type="compositionally biased region" description="Basic and acidic residues" evidence="1">
    <location>
        <begin position="864"/>
        <end position="874"/>
    </location>
</feature>
<dbReference type="GO" id="GO:0061574">
    <property type="term" value="C:ASAP complex"/>
    <property type="evidence" value="ECO:0007669"/>
    <property type="project" value="TreeGrafter"/>
</dbReference>
<feature type="compositionally biased region" description="Basic and acidic residues" evidence="1">
    <location>
        <begin position="692"/>
        <end position="701"/>
    </location>
</feature>
<dbReference type="Pfam" id="PF16294">
    <property type="entry name" value="RSB_motif"/>
    <property type="match status" value="1"/>
</dbReference>
<dbReference type="EMBL" id="UZAI01016788">
    <property type="protein sequence ID" value="VDP16008.1"/>
    <property type="molecule type" value="Genomic_DNA"/>
</dbReference>
<feature type="compositionally biased region" description="Basic and acidic residues" evidence="1">
    <location>
        <begin position="610"/>
        <end position="630"/>
    </location>
</feature>
<dbReference type="SUPFAM" id="SSF68906">
    <property type="entry name" value="SAP domain"/>
    <property type="match status" value="1"/>
</dbReference>
<dbReference type="PROSITE" id="PS50800">
    <property type="entry name" value="SAP"/>
    <property type="match status" value="1"/>
</dbReference>
<dbReference type="GO" id="GO:0008380">
    <property type="term" value="P:RNA splicing"/>
    <property type="evidence" value="ECO:0007669"/>
    <property type="project" value="TreeGrafter"/>
</dbReference>
<dbReference type="Gene3D" id="1.10.720.30">
    <property type="entry name" value="SAP domain"/>
    <property type="match status" value="1"/>
</dbReference>
<dbReference type="InterPro" id="IPR032552">
    <property type="entry name" value="RSB_motif"/>
</dbReference>
<dbReference type="PANTHER" id="PTHR46589">
    <property type="entry name" value="APOPTOTIC CHROMATIN CONDENSATION INDUCER IN THE NUCLEUS"/>
    <property type="match status" value="1"/>
</dbReference>
<name>A0A183MEP2_9TREM</name>
<proteinExistence type="predicted"/>
<dbReference type="PROSITE" id="PS50102">
    <property type="entry name" value="RRM"/>
    <property type="match status" value="1"/>
</dbReference>
<protein>
    <submittedName>
        <fullName evidence="2">Uncharacterized protein</fullName>
    </submittedName>
</protein>
<dbReference type="Proteomes" id="UP000277204">
    <property type="component" value="Unassembled WGS sequence"/>
</dbReference>
<feature type="compositionally biased region" description="Basic and acidic residues" evidence="1">
    <location>
        <begin position="791"/>
        <end position="821"/>
    </location>
</feature>
<feature type="compositionally biased region" description="Low complexity" evidence="1">
    <location>
        <begin position="721"/>
        <end position="739"/>
    </location>
</feature>
<dbReference type="InterPro" id="IPR036361">
    <property type="entry name" value="SAP_dom_sf"/>
</dbReference>
<feature type="compositionally biased region" description="Basic and acidic residues" evidence="1">
    <location>
        <begin position="749"/>
        <end position="761"/>
    </location>
</feature>
<feature type="region of interest" description="Disordered" evidence="1">
    <location>
        <begin position="435"/>
        <end position="460"/>
    </location>
</feature>
<dbReference type="STRING" id="48269.A0A183MEP2"/>